<gene>
    <name evidence="2" type="ORF">H8N03_19150</name>
</gene>
<feature type="region of interest" description="Disordered" evidence="1">
    <location>
        <begin position="68"/>
        <end position="103"/>
    </location>
</feature>
<organism evidence="2 3">
    <name type="scientific">Ramlibacter cellulosilyticus</name>
    <dbReference type="NCBI Taxonomy" id="2764187"/>
    <lineage>
        <taxon>Bacteria</taxon>
        <taxon>Pseudomonadati</taxon>
        <taxon>Pseudomonadota</taxon>
        <taxon>Betaproteobacteria</taxon>
        <taxon>Burkholderiales</taxon>
        <taxon>Comamonadaceae</taxon>
        <taxon>Ramlibacter</taxon>
    </lineage>
</organism>
<evidence type="ECO:0000256" key="1">
    <source>
        <dbReference type="SAM" id="MobiDB-lite"/>
    </source>
</evidence>
<comment type="caution">
    <text evidence="2">The sequence shown here is derived from an EMBL/GenBank/DDBJ whole genome shotgun (WGS) entry which is preliminary data.</text>
</comment>
<accession>A0A923MSL7</accession>
<reference evidence="2" key="1">
    <citation type="submission" date="2020-08" db="EMBL/GenBank/DDBJ databases">
        <title>Ramlibacter sp. USB13 16S ribosomal RNA gene genome sequencing and assembly.</title>
        <authorList>
            <person name="Kang M."/>
        </authorList>
    </citation>
    <scope>NUCLEOTIDE SEQUENCE</scope>
    <source>
        <strain evidence="2">USB13</strain>
    </source>
</reference>
<evidence type="ECO:0000313" key="2">
    <source>
        <dbReference type="EMBL" id="MBC5785072.1"/>
    </source>
</evidence>
<sequence>MFKWFKRQEVAPAAARKPRPKTALRPARPDPAADAPVAAAPLPEVVAEGNTQADWSMWEDSMTALDSQMQDLAPSSRIQVRDTGASQLDELDPFTGVRNQRKR</sequence>
<feature type="region of interest" description="Disordered" evidence="1">
    <location>
        <begin position="1"/>
        <end position="40"/>
    </location>
</feature>
<name>A0A923MSL7_9BURK</name>
<protein>
    <submittedName>
        <fullName evidence="2">Uncharacterized protein</fullName>
    </submittedName>
</protein>
<dbReference type="AlphaFoldDB" id="A0A923MSL7"/>
<dbReference type="EMBL" id="JACORT010000009">
    <property type="protein sequence ID" value="MBC5785072.1"/>
    <property type="molecule type" value="Genomic_DNA"/>
</dbReference>
<keyword evidence="3" id="KW-1185">Reference proteome</keyword>
<dbReference type="Proteomes" id="UP000608513">
    <property type="component" value="Unassembled WGS sequence"/>
</dbReference>
<dbReference type="RefSeq" id="WP_187077825.1">
    <property type="nucleotide sequence ID" value="NZ_JACORT010000009.1"/>
</dbReference>
<evidence type="ECO:0000313" key="3">
    <source>
        <dbReference type="Proteomes" id="UP000608513"/>
    </source>
</evidence>
<feature type="compositionally biased region" description="Low complexity" evidence="1">
    <location>
        <begin position="23"/>
        <end position="40"/>
    </location>
</feature>
<proteinExistence type="predicted"/>